<gene>
    <name evidence="2" type="ORF">TNCT_641371</name>
</gene>
<name>A0A8X6H6Z4_TRICU</name>
<dbReference type="EMBL" id="BMAO01027552">
    <property type="protein sequence ID" value="GFR18028.1"/>
    <property type="molecule type" value="Genomic_DNA"/>
</dbReference>
<dbReference type="Proteomes" id="UP000887116">
    <property type="component" value="Unassembled WGS sequence"/>
</dbReference>
<sequence length="113" mass="13315">MERDTTFNLPSKVISCKFFCKMCYVFLSDTDGKRMDVFWFINSNYPCSSCRRQVTNGIDVVQYTGLDSKQYFACGNCRLSIPTRILLRMHACEHHDFHPSQLQGFYSRFRLPF</sequence>
<dbReference type="AlphaFoldDB" id="A0A8X6H6Z4"/>
<feature type="domain" description="C2H2-type" evidence="1">
    <location>
        <begin position="74"/>
        <end position="95"/>
    </location>
</feature>
<proteinExistence type="predicted"/>
<reference evidence="2" key="1">
    <citation type="submission" date="2020-07" db="EMBL/GenBank/DDBJ databases">
        <title>Multicomponent nature underlies the extraordinary mechanical properties of spider dragline silk.</title>
        <authorList>
            <person name="Kono N."/>
            <person name="Nakamura H."/>
            <person name="Mori M."/>
            <person name="Yoshida Y."/>
            <person name="Ohtoshi R."/>
            <person name="Malay A.D."/>
            <person name="Moran D.A.P."/>
            <person name="Tomita M."/>
            <person name="Numata K."/>
            <person name="Arakawa K."/>
        </authorList>
    </citation>
    <scope>NUCLEOTIDE SEQUENCE</scope>
</reference>
<accession>A0A8X6H6Z4</accession>
<evidence type="ECO:0000259" key="1">
    <source>
        <dbReference type="PROSITE" id="PS00028"/>
    </source>
</evidence>
<dbReference type="PROSITE" id="PS00028">
    <property type="entry name" value="ZINC_FINGER_C2H2_1"/>
    <property type="match status" value="1"/>
</dbReference>
<protein>
    <recommendedName>
        <fullName evidence="1">C2H2-type domain-containing protein</fullName>
    </recommendedName>
</protein>
<dbReference type="InterPro" id="IPR013087">
    <property type="entry name" value="Znf_C2H2_type"/>
</dbReference>
<evidence type="ECO:0000313" key="2">
    <source>
        <dbReference type="EMBL" id="GFR18028.1"/>
    </source>
</evidence>
<keyword evidence="3" id="KW-1185">Reference proteome</keyword>
<evidence type="ECO:0000313" key="3">
    <source>
        <dbReference type="Proteomes" id="UP000887116"/>
    </source>
</evidence>
<comment type="caution">
    <text evidence="2">The sequence shown here is derived from an EMBL/GenBank/DDBJ whole genome shotgun (WGS) entry which is preliminary data.</text>
</comment>
<organism evidence="2 3">
    <name type="scientific">Trichonephila clavata</name>
    <name type="common">Joro spider</name>
    <name type="synonym">Nephila clavata</name>
    <dbReference type="NCBI Taxonomy" id="2740835"/>
    <lineage>
        <taxon>Eukaryota</taxon>
        <taxon>Metazoa</taxon>
        <taxon>Ecdysozoa</taxon>
        <taxon>Arthropoda</taxon>
        <taxon>Chelicerata</taxon>
        <taxon>Arachnida</taxon>
        <taxon>Araneae</taxon>
        <taxon>Araneomorphae</taxon>
        <taxon>Entelegynae</taxon>
        <taxon>Araneoidea</taxon>
        <taxon>Nephilidae</taxon>
        <taxon>Trichonephila</taxon>
    </lineage>
</organism>